<feature type="transmembrane region" description="Helical" evidence="1">
    <location>
        <begin position="12"/>
        <end position="31"/>
    </location>
</feature>
<organism evidence="2 3">
    <name type="scientific">Methylobacterium marchantiae</name>
    <dbReference type="NCBI Taxonomy" id="600331"/>
    <lineage>
        <taxon>Bacteria</taxon>
        <taxon>Pseudomonadati</taxon>
        <taxon>Pseudomonadota</taxon>
        <taxon>Alphaproteobacteria</taxon>
        <taxon>Hyphomicrobiales</taxon>
        <taxon>Methylobacteriaceae</taxon>
        <taxon>Methylobacterium</taxon>
    </lineage>
</organism>
<keyword evidence="3" id="KW-1185">Reference proteome</keyword>
<keyword evidence="1" id="KW-0472">Membrane</keyword>
<gene>
    <name evidence="2" type="ORF">ACFQ4G_15375</name>
</gene>
<proteinExistence type="predicted"/>
<accession>A0ABW3X3Z0</accession>
<keyword evidence="1" id="KW-1133">Transmembrane helix</keyword>
<comment type="caution">
    <text evidence="2">The sequence shown here is derived from an EMBL/GenBank/DDBJ whole genome shotgun (WGS) entry which is preliminary data.</text>
</comment>
<sequence length="49" mass="5434">MRAARTPFVLDLIFYTSASICAVSCLALAALRQPSVTHPRVEWDEDVRG</sequence>
<evidence type="ECO:0000256" key="1">
    <source>
        <dbReference type="SAM" id="Phobius"/>
    </source>
</evidence>
<protein>
    <submittedName>
        <fullName evidence="2">Uncharacterized protein</fullName>
    </submittedName>
</protein>
<evidence type="ECO:0000313" key="2">
    <source>
        <dbReference type="EMBL" id="MFD1302953.1"/>
    </source>
</evidence>
<evidence type="ECO:0000313" key="3">
    <source>
        <dbReference type="Proteomes" id="UP001597176"/>
    </source>
</evidence>
<dbReference type="EMBL" id="JBHTND010000021">
    <property type="protein sequence ID" value="MFD1302953.1"/>
    <property type="molecule type" value="Genomic_DNA"/>
</dbReference>
<keyword evidence="1" id="KW-0812">Transmembrane</keyword>
<dbReference type="RefSeq" id="WP_238205679.1">
    <property type="nucleotide sequence ID" value="NZ_JBHTND010000021.1"/>
</dbReference>
<reference evidence="3" key="1">
    <citation type="journal article" date="2019" name="Int. J. Syst. Evol. Microbiol.">
        <title>The Global Catalogue of Microorganisms (GCM) 10K type strain sequencing project: providing services to taxonomists for standard genome sequencing and annotation.</title>
        <authorList>
            <consortium name="The Broad Institute Genomics Platform"/>
            <consortium name="The Broad Institute Genome Sequencing Center for Infectious Disease"/>
            <person name="Wu L."/>
            <person name="Ma J."/>
        </authorList>
    </citation>
    <scope>NUCLEOTIDE SEQUENCE [LARGE SCALE GENOMIC DNA]</scope>
    <source>
        <strain evidence="3">CCUG 56108</strain>
    </source>
</reference>
<name>A0ABW3X3Z0_9HYPH</name>
<dbReference type="Proteomes" id="UP001597176">
    <property type="component" value="Unassembled WGS sequence"/>
</dbReference>